<keyword evidence="2" id="KW-1185">Reference proteome</keyword>
<gene>
    <name evidence="1" type="ORF">CUU66_06495</name>
</gene>
<reference evidence="1 2" key="1">
    <citation type="submission" date="2017-11" db="EMBL/GenBank/DDBJ databases">
        <title>Comparitive Functional Genomics of Dry Heat Resistant strains isolated from the Viking Spacecraft.</title>
        <authorList>
            <person name="Seuylemezian A."/>
            <person name="Cooper K."/>
            <person name="Vaishampayan P."/>
        </authorList>
    </citation>
    <scope>NUCLEOTIDE SEQUENCE [LARGE SCALE GENOMIC DNA]</scope>
    <source>
        <strain evidence="1 2">V1-29</strain>
    </source>
</reference>
<name>A0A2N5M8H8_9BACI</name>
<evidence type="ECO:0000313" key="1">
    <source>
        <dbReference type="EMBL" id="PLT30660.1"/>
    </source>
</evidence>
<proteinExistence type="predicted"/>
<comment type="caution">
    <text evidence="1">The sequence shown here is derived from an EMBL/GenBank/DDBJ whole genome shotgun (WGS) entry which is preliminary data.</text>
</comment>
<organism evidence="1 2">
    <name type="scientific">Peribacillus deserti</name>
    <dbReference type="NCBI Taxonomy" id="673318"/>
    <lineage>
        <taxon>Bacteria</taxon>
        <taxon>Bacillati</taxon>
        <taxon>Bacillota</taxon>
        <taxon>Bacilli</taxon>
        <taxon>Bacillales</taxon>
        <taxon>Bacillaceae</taxon>
        <taxon>Peribacillus</taxon>
    </lineage>
</organism>
<protein>
    <submittedName>
        <fullName evidence="1">Uncharacterized protein</fullName>
    </submittedName>
</protein>
<sequence length="99" mass="11473">MTRGSQLAAGPQEKRRTVLFMYLLIEKQVDIEFLFPINLIEKQTPERHKKSGSERPGLPFDGDWLMTESVSSKLDHKKSGKRCLLTLTPIKINEDHIYF</sequence>
<accession>A0A2N5M8H8</accession>
<dbReference type="EMBL" id="PGUY01000018">
    <property type="protein sequence ID" value="PLT30660.1"/>
    <property type="molecule type" value="Genomic_DNA"/>
</dbReference>
<dbReference type="RefSeq" id="WP_101640868.1">
    <property type="nucleotide sequence ID" value="NZ_PGUY01000018.1"/>
</dbReference>
<dbReference type="Proteomes" id="UP000234748">
    <property type="component" value="Unassembled WGS sequence"/>
</dbReference>
<dbReference type="AlphaFoldDB" id="A0A2N5M8H8"/>
<evidence type="ECO:0000313" key="2">
    <source>
        <dbReference type="Proteomes" id="UP000234748"/>
    </source>
</evidence>